<evidence type="ECO:0000256" key="1">
    <source>
        <dbReference type="ARBA" id="ARBA00004442"/>
    </source>
</evidence>
<dbReference type="SUPFAM" id="SSF103088">
    <property type="entry name" value="OmpA-like"/>
    <property type="match status" value="1"/>
</dbReference>
<keyword evidence="6" id="KW-0969">Cilium</keyword>
<dbReference type="Pfam" id="PF00691">
    <property type="entry name" value="OmpA"/>
    <property type="match status" value="1"/>
</dbReference>
<dbReference type="InterPro" id="IPR006665">
    <property type="entry name" value="OmpA-like"/>
</dbReference>
<dbReference type="InterPro" id="IPR036737">
    <property type="entry name" value="OmpA-like_sf"/>
</dbReference>
<dbReference type="SUPFAM" id="SSF82171">
    <property type="entry name" value="DPP6 N-terminal domain-like"/>
    <property type="match status" value="1"/>
</dbReference>
<dbReference type="PROSITE" id="PS51123">
    <property type="entry name" value="OMPA_2"/>
    <property type="match status" value="1"/>
</dbReference>
<dbReference type="Proteomes" id="UP000260644">
    <property type="component" value="Unassembled WGS sequence"/>
</dbReference>
<dbReference type="Pfam" id="PF13620">
    <property type="entry name" value="CarboxypepD_reg"/>
    <property type="match status" value="1"/>
</dbReference>
<dbReference type="EMBL" id="QPMM01000011">
    <property type="protein sequence ID" value="RFS20224.1"/>
    <property type="molecule type" value="Genomic_DNA"/>
</dbReference>
<keyword evidence="2 4" id="KW-0472">Membrane</keyword>
<feature type="domain" description="OmpA-like" evidence="5">
    <location>
        <begin position="529"/>
        <end position="650"/>
    </location>
</feature>
<dbReference type="InterPro" id="IPR011659">
    <property type="entry name" value="WD40"/>
</dbReference>
<dbReference type="AlphaFoldDB" id="A0A3E1Y660"/>
<keyword evidence="6" id="KW-0282">Flagellum</keyword>
<proteinExistence type="predicted"/>
<evidence type="ECO:0000256" key="4">
    <source>
        <dbReference type="PROSITE-ProRule" id="PRU00473"/>
    </source>
</evidence>
<name>A0A3E1Y660_9BACT</name>
<evidence type="ECO:0000256" key="2">
    <source>
        <dbReference type="ARBA" id="ARBA00023136"/>
    </source>
</evidence>
<dbReference type="PRINTS" id="PR01021">
    <property type="entry name" value="OMPADOMAIN"/>
</dbReference>
<evidence type="ECO:0000313" key="7">
    <source>
        <dbReference type="Proteomes" id="UP000260644"/>
    </source>
</evidence>
<sequence>MKRRLSLVILSIILFTGQLVHAQYVLKEANVQFGLFNYTKAIDLYEQAYKKKQTLYAAEKLGACYEQIQHYKQTESWYAIAVGLDSSKTENILAYAKALQQNSKYTEAKIQYQKYAIAKKDVPEKQLILWLQSCDSAISWMKTPTATTIINEKVWNTDKSEWGTALYLQNIVFTSDRENINSSQTNSRSFLKFDGANVPDKKTYGWTGNHYLRLYQQDKTTDSTILFPLKTGTVYHIGAASFTEDGMEMYFTLTRIPKKTEYVKGKLATINIEIYYSKKNEQGNWTTPTAFKYNKVNEYSVGDPFISKDGNHLYFVSNMPNGAGGTDLYVCHKTATGEWDLPINLKDLNTEGNERTPAIDSYNNFYFSSDGRVGMGGLDVYQAQLVDGKISTPKNMGYPTNSPQDDFAYTPITSTTGYLSSNRPEGLGNDDIYSYAQTPSTTLEFSGRALNLETNQPLANAVVSLTKINGQTIKTLTDENGNYKFNLDNSSDYQLTIESTNHRSNQITLTSNELKTSNVIKKDLFLEVIKLDELIKLENIYYDYKKSEIRADAAIELDKLVKILKDNPTIWIELGSHTDSRGNDQYNQKLSQSRANAAVQYMIDKGIEKNRITAKGYGESMLLNKCSNGVDCTEEEHQLNRRTTFKIVKK</sequence>
<dbReference type="Pfam" id="PF07676">
    <property type="entry name" value="PD40"/>
    <property type="match status" value="1"/>
</dbReference>
<keyword evidence="6" id="KW-0966">Cell projection</keyword>
<dbReference type="InterPro" id="IPR006664">
    <property type="entry name" value="OMP_bac"/>
</dbReference>
<keyword evidence="7" id="KW-1185">Reference proteome</keyword>
<dbReference type="SUPFAM" id="SSF48452">
    <property type="entry name" value="TPR-like"/>
    <property type="match status" value="1"/>
</dbReference>
<comment type="caution">
    <text evidence="6">The sequence shown here is derived from an EMBL/GenBank/DDBJ whole genome shotgun (WGS) entry which is preliminary data.</text>
</comment>
<evidence type="ECO:0000259" key="5">
    <source>
        <dbReference type="PROSITE" id="PS51123"/>
    </source>
</evidence>
<gene>
    <name evidence="6" type="ORF">DVR12_21150</name>
</gene>
<keyword evidence="3" id="KW-0998">Cell outer membrane</keyword>
<dbReference type="Gene3D" id="1.25.40.10">
    <property type="entry name" value="Tetratricopeptide repeat domain"/>
    <property type="match status" value="1"/>
</dbReference>
<evidence type="ECO:0000313" key="6">
    <source>
        <dbReference type="EMBL" id="RFS20224.1"/>
    </source>
</evidence>
<dbReference type="CDD" id="cd07185">
    <property type="entry name" value="OmpA_C-like"/>
    <property type="match status" value="1"/>
</dbReference>
<dbReference type="Gene3D" id="2.60.40.1120">
    <property type="entry name" value="Carboxypeptidase-like, regulatory domain"/>
    <property type="match status" value="1"/>
</dbReference>
<dbReference type="OrthoDB" id="9809364at2"/>
<comment type="subcellular location">
    <subcellularLocation>
        <location evidence="1">Cell outer membrane</location>
    </subcellularLocation>
</comment>
<dbReference type="SUPFAM" id="SSF49478">
    <property type="entry name" value="Cna protein B-type domain"/>
    <property type="match status" value="1"/>
</dbReference>
<dbReference type="PANTHER" id="PTHR30329:SF21">
    <property type="entry name" value="LIPOPROTEIN YIAD-RELATED"/>
    <property type="match status" value="1"/>
</dbReference>
<organism evidence="6 7">
    <name type="scientific">Chitinophaga silvatica</name>
    <dbReference type="NCBI Taxonomy" id="2282649"/>
    <lineage>
        <taxon>Bacteria</taxon>
        <taxon>Pseudomonadati</taxon>
        <taxon>Bacteroidota</taxon>
        <taxon>Chitinophagia</taxon>
        <taxon>Chitinophagales</taxon>
        <taxon>Chitinophagaceae</taxon>
        <taxon>Chitinophaga</taxon>
    </lineage>
</organism>
<protein>
    <submittedName>
        <fullName evidence="6">Flagellar motor protein MotB</fullName>
    </submittedName>
</protein>
<dbReference type="PANTHER" id="PTHR30329">
    <property type="entry name" value="STATOR ELEMENT OF FLAGELLAR MOTOR COMPLEX"/>
    <property type="match status" value="1"/>
</dbReference>
<dbReference type="InterPro" id="IPR011990">
    <property type="entry name" value="TPR-like_helical_dom_sf"/>
</dbReference>
<accession>A0A3E1Y660</accession>
<dbReference type="Gene3D" id="3.30.1330.60">
    <property type="entry name" value="OmpA-like domain"/>
    <property type="match status" value="1"/>
</dbReference>
<dbReference type="InterPro" id="IPR050330">
    <property type="entry name" value="Bact_OuterMem_StrucFunc"/>
</dbReference>
<evidence type="ECO:0000256" key="3">
    <source>
        <dbReference type="ARBA" id="ARBA00023237"/>
    </source>
</evidence>
<dbReference type="RefSeq" id="WP_116977786.1">
    <property type="nucleotide sequence ID" value="NZ_QPMM01000011.1"/>
</dbReference>
<reference evidence="6 7" key="1">
    <citation type="submission" date="2018-07" db="EMBL/GenBank/DDBJ databases">
        <title>Chitinophaga K2CV101002-2 sp. nov., isolated from a monsoon evergreen broad-leaved forest soil.</title>
        <authorList>
            <person name="Lv Y."/>
        </authorList>
    </citation>
    <scope>NUCLEOTIDE SEQUENCE [LARGE SCALE GENOMIC DNA]</scope>
    <source>
        <strain evidence="6 7">GDMCC 1.1288</strain>
    </source>
</reference>
<dbReference type="GO" id="GO:0009279">
    <property type="term" value="C:cell outer membrane"/>
    <property type="evidence" value="ECO:0007669"/>
    <property type="project" value="UniProtKB-SubCell"/>
</dbReference>